<dbReference type="InterPro" id="IPR036291">
    <property type="entry name" value="NAD(P)-bd_dom_sf"/>
</dbReference>
<keyword evidence="2" id="KW-1185">Reference proteome</keyword>
<dbReference type="Pfam" id="PF13561">
    <property type="entry name" value="adh_short_C2"/>
    <property type="match status" value="1"/>
</dbReference>
<dbReference type="InterPro" id="IPR002347">
    <property type="entry name" value="SDR_fam"/>
</dbReference>
<dbReference type="CDD" id="cd05233">
    <property type="entry name" value="SDR_c"/>
    <property type="match status" value="1"/>
</dbReference>
<dbReference type="Proteomes" id="UP001271007">
    <property type="component" value="Unassembled WGS sequence"/>
</dbReference>
<dbReference type="PRINTS" id="PR00081">
    <property type="entry name" value="GDHRDH"/>
</dbReference>
<sequence>MVGPLAVELGKYGIRVNSLSPGAIMTPMTAALETDNPAILNFYRDSAPVGRLGTPQDLR</sequence>
<dbReference type="EMBL" id="JAWDJX010000009">
    <property type="protein sequence ID" value="KAK3055294.1"/>
    <property type="molecule type" value="Genomic_DNA"/>
</dbReference>
<name>A0AAJ0DJH4_9PEZI</name>
<proteinExistence type="predicted"/>
<dbReference type="AlphaFoldDB" id="A0AAJ0DJH4"/>
<dbReference type="SUPFAM" id="SSF51735">
    <property type="entry name" value="NAD(P)-binding Rossmann-fold domains"/>
    <property type="match status" value="1"/>
</dbReference>
<accession>A0AAJ0DJH4</accession>
<comment type="caution">
    <text evidence="1">The sequence shown here is derived from an EMBL/GenBank/DDBJ whole genome shotgun (WGS) entry which is preliminary data.</text>
</comment>
<evidence type="ECO:0000313" key="1">
    <source>
        <dbReference type="EMBL" id="KAK3055294.1"/>
    </source>
</evidence>
<evidence type="ECO:0000313" key="2">
    <source>
        <dbReference type="Proteomes" id="UP001271007"/>
    </source>
</evidence>
<dbReference type="Gene3D" id="3.40.50.720">
    <property type="entry name" value="NAD(P)-binding Rossmann-like Domain"/>
    <property type="match status" value="1"/>
</dbReference>
<reference evidence="1" key="1">
    <citation type="submission" date="2023-04" db="EMBL/GenBank/DDBJ databases">
        <title>Black Yeasts Isolated from many extreme environments.</title>
        <authorList>
            <person name="Coleine C."/>
            <person name="Stajich J.E."/>
            <person name="Selbmann L."/>
        </authorList>
    </citation>
    <scope>NUCLEOTIDE SEQUENCE</scope>
    <source>
        <strain evidence="1">CCFEE 5312</strain>
    </source>
</reference>
<organism evidence="1 2">
    <name type="scientific">Extremus antarcticus</name>
    <dbReference type="NCBI Taxonomy" id="702011"/>
    <lineage>
        <taxon>Eukaryota</taxon>
        <taxon>Fungi</taxon>
        <taxon>Dikarya</taxon>
        <taxon>Ascomycota</taxon>
        <taxon>Pezizomycotina</taxon>
        <taxon>Dothideomycetes</taxon>
        <taxon>Dothideomycetidae</taxon>
        <taxon>Mycosphaerellales</taxon>
        <taxon>Extremaceae</taxon>
        <taxon>Extremus</taxon>
    </lineage>
</organism>
<gene>
    <name evidence="1" type="ORF">LTR09_003847</name>
</gene>
<protein>
    <submittedName>
        <fullName evidence="1">Uncharacterized protein</fullName>
    </submittedName>
</protein>